<evidence type="ECO:0000256" key="2">
    <source>
        <dbReference type="SAM" id="Phobius"/>
    </source>
</evidence>
<gene>
    <name evidence="3" type="ORF">FHS28_001055</name>
</gene>
<dbReference type="Proteomes" id="UP000574369">
    <property type="component" value="Unassembled WGS sequence"/>
</dbReference>
<protein>
    <submittedName>
        <fullName evidence="3">Type III secretion protein D</fullName>
    </submittedName>
</protein>
<evidence type="ECO:0000313" key="4">
    <source>
        <dbReference type="Proteomes" id="UP000574369"/>
    </source>
</evidence>
<accession>A0ABR6GNQ3</accession>
<dbReference type="RefSeq" id="WP_088448751.1">
    <property type="nucleotide sequence ID" value="NZ_JACHXO010000001.1"/>
</dbReference>
<feature type="compositionally biased region" description="Polar residues" evidence="1">
    <location>
        <begin position="342"/>
        <end position="351"/>
    </location>
</feature>
<keyword evidence="2" id="KW-0472">Membrane</keyword>
<proteinExistence type="predicted"/>
<evidence type="ECO:0000313" key="3">
    <source>
        <dbReference type="EMBL" id="MBB3193690.1"/>
    </source>
</evidence>
<keyword evidence="2" id="KW-0812">Transmembrane</keyword>
<keyword evidence="2" id="KW-1133">Transmembrane helix</keyword>
<feature type="region of interest" description="Disordered" evidence="1">
    <location>
        <begin position="329"/>
        <end position="351"/>
    </location>
</feature>
<organism evidence="3 4">
    <name type="scientific">Roseateles terrae</name>
    <dbReference type="NCBI Taxonomy" id="431060"/>
    <lineage>
        <taxon>Bacteria</taxon>
        <taxon>Pseudomonadati</taxon>
        <taxon>Pseudomonadota</taxon>
        <taxon>Betaproteobacteria</taxon>
        <taxon>Burkholderiales</taxon>
        <taxon>Sphaerotilaceae</taxon>
        <taxon>Roseateles</taxon>
    </lineage>
</organism>
<comment type="caution">
    <text evidence="3">The sequence shown here is derived from an EMBL/GenBank/DDBJ whole genome shotgun (WGS) entry which is preliminary data.</text>
</comment>
<evidence type="ECO:0000256" key="1">
    <source>
        <dbReference type="SAM" id="MobiDB-lite"/>
    </source>
</evidence>
<name>A0ABR6GNQ3_9BURK</name>
<dbReference type="EMBL" id="JACHXO010000001">
    <property type="protein sequence ID" value="MBB3193690.1"/>
    <property type="molecule type" value="Genomic_DNA"/>
</dbReference>
<reference evidence="3 4" key="1">
    <citation type="submission" date="2020-08" db="EMBL/GenBank/DDBJ databases">
        <title>Genomic Encyclopedia of Type Strains, Phase III (KMG-III): the genomes of soil and plant-associated and newly described type strains.</title>
        <authorList>
            <person name="Whitman W."/>
        </authorList>
    </citation>
    <scope>NUCLEOTIDE SEQUENCE [LARGE SCALE GENOMIC DNA]</scope>
    <source>
        <strain evidence="3 4">CECT 7247</strain>
    </source>
</reference>
<feature type="transmembrane region" description="Helical" evidence="2">
    <location>
        <begin position="142"/>
        <end position="161"/>
    </location>
</feature>
<sequence>MKQLRILTGQHAGVQLRLTRQHYRIGNDDEADLQITDWTQPPLLLMFEEEGSDVSPALHLINDEGQPADLLGRLQDFLPRRFGEVVLCAGPEGAPWPGDMTLMDALMRPAAHEVASGRSGQDGVATTDLAGALSARTTKPRWMISAVVAAAALLAAMSAVLSTQTAASPTPRLDPMEQVAGALRQAGVQGLVVRRVDQRLVVEGLLAGSAEMARTRAALQPFGEQQLLHRYASAADIVRQIGDALNRPGLQVQYRGQGVFAVVGESADPTGLRDEVRRISADIGPLVRRIDVAVEQTLPTARVRMGAMLGGDGLRYVQTADGTKHLSLWTPPEDGAAVPGDPSSSSPIGEP</sequence>
<keyword evidence="4" id="KW-1185">Reference proteome</keyword>